<accession>C5FKE5</accession>
<name>C5FKE5_ARTOC</name>
<dbReference type="EMBL" id="DS995703">
    <property type="protein sequence ID" value="EEQ30167.1"/>
    <property type="molecule type" value="Genomic_DNA"/>
</dbReference>
<dbReference type="OMA" id="DMRYQVH"/>
<dbReference type="eggNOG" id="ENOG502QR34">
    <property type="taxonomic scope" value="Eukaryota"/>
</dbReference>
<dbReference type="Proteomes" id="UP000002035">
    <property type="component" value="Unassembled WGS sequence"/>
</dbReference>
<reference evidence="3" key="1">
    <citation type="journal article" date="2012" name="MBio">
        <title>Comparative genome analysis of Trichophyton rubrum and related dermatophytes reveals candidate genes involved in infection.</title>
        <authorList>
            <person name="Martinez D.A."/>
            <person name="Oliver B.G."/>
            <person name="Graeser Y."/>
            <person name="Goldberg J.M."/>
            <person name="Li W."/>
            <person name="Martinez-Rossi N.M."/>
            <person name="Monod M."/>
            <person name="Shelest E."/>
            <person name="Barton R.C."/>
            <person name="Birch E."/>
            <person name="Brakhage A.A."/>
            <person name="Chen Z."/>
            <person name="Gurr S.J."/>
            <person name="Heiman D."/>
            <person name="Heitman J."/>
            <person name="Kosti I."/>
            <person name="Rossi A."/>
            <person name="Saif S."/>
            <person name="Samalova M."/>
            <person name="Saunders C.W."/>
            <person name="Shea T."/>
            <person name="Summerbell R.C."/>
            <person name="Xu J."/>
            <person name="Young S."/>
            <person name="Zeng Q."/>
            <person name="Birren B.W."/>
            <person name="Cuomo C.A."/>
            <person name="White T.C."/>
        </authorList>
    </citation>
    <scope>NUCLEOTIDE SEQUENCE [LARGE SCALE GENOMIC DNA]</scope>
    <source>
        <strain evidence="3">ATCC MYA-4605 / CBS 113480</strain>
    </source>
</reference>
<dbReference type="AlphaFoldDB" id="C5FKE5"/>
<evidence type="ECO:0000313" key="3">
    <source>
        <dbReference type="Proteomes" id="UP000002035"/>
    </source>
</evidence>
<proteinExistence type="predicted"/>
<dbReference type="GeneID" id="9225006"/>
<sequence length="411" mass="44824">MPKPRPQARKTTKAKKSDTLSQRTLTDLSISIEDAPILLQQLVLDIFASRLAARPATEHETTLTLKEQVQTIKSYLFNRDFSSAFTDANSDMLRAYALRWSAGRALAYTGIFEAVLRLRSSDNLAWPPGLAGYPPVGVEGIRNKHILCIGGGAGAEVVALAAAIRWAVGLDDPAGSSLNLSVTALDVADWQPVIDGLLQGCTSESLHIKNPGFQLPLLKPGDLAVSFQKEDVLALSEEQLSRLVSPPTKEVTNLYGGGGVEPQRPKTVLITLMFTLNELFSTSLSDTVAMLLRLTDITKPGAVLLVVDSPGSYSTLSLGSKGARSQGEASSGDSVTSSTEEEKRPERKYPMRFLLDHTLLTTAIGCWECFISEESRWFRRDRTGLVYNVGENIGLEDMRYQVHAYRRTAAP</sequence>
<keyword evidence="3" id="KW-1185">Reference proteome</keyword>
<evidence type="ECO:0000256" key="1">
    <source>
        <dbReference type="SAM" id="MobiDB-lite"/>
    </source>
</evidence>
<dbReference type="STRING" id="554155.C5FKE5"/>
<feature type="region of interest" description="Disordered" evidence="1">
    <location>
        <begin position="317"/>
        <end position="346"/>
    </location>
</feature>
<dbReference type="RefSeq" id="XP_002847480.1">
    <property type="nucleotide sequence ID" value="XM_002847434.1"/>
</dbReference>
<protein>
    <submittedName>
        <fullName evidence="2">Uncharacterized protein</fullName>
    </submittedName>
</protein>
<dbReference type="OrthoDB" id="6419443at2759"/>
<evidence type="ECO:0000313" key="2">
    <source>
        <dbReference type="EMBL" id="EEQ30167.1"/>
    </source>
</evidence>
<dbReference type="InterPro" id="IPR021463">
    <property type="entry name" value="Methyltransf_34"/>
</dbReference>
<gene>
    <name evidence="2" type="ORF">MCYG_02986</name>
</gene>
<dbReference type="VEuPathDB" id="FungiDB:MCYG_02986"/>
<organism evidence="2 3">
    <name type="scientific">Arthroderma otae (strain ATCC MYA-4605 / CBS 113480)</name>
    <name type="common">Microsporum canis</name>
    <dbReference type="NCBI Taxonomy" id="554155"/>
    <lineage>
        <taxon>Eukaryota</taxon>
        <taxon>Fungi</taxon>
        <taxon>Dikarya</taxon>
        <taxon>Ascomycota</taxon>
        <taxon>Pezizomycotina</taxon>
        <taxon>Eurotiomycetes</taxon>
        <taxon>Eurotiomycetidae</taxon>
        <taxon>Onygenales</taxon>
        <taxon>Arthrodermataceae</taxon>
        <taxon>Microsporum</taxon>
    </lineage>
</organism>
<feature type="compositionally biased region" description="Polar residues" evidence="1">
    <location>
        <begin position="327"/>
        <end position="338"/>
    </location>
</feature>
<dbReference type="HOGENOM" id="CLU_028833_1_0_1"/>
<dbReference type="Pfam" id="PF11312">
    <property type="entry name" value="Methyltransf_34"/>
    <property type="match status" value="1"/>
</dbReference>